<protein>
    <submittedName>
        <fullName evidence="6">Dioxygenase</fullName>
    </submittedName>
</protein>
<evidence type="ECO:0000256" key="1">
    <source>
        <dbReference type="ARBA" id="ARBA00001954"/>
    </source>
</evidence>
<dbReference type="PANTHER" id="PTHR10543">
    <property type="entry name" value="BETA-CAROTENE DIOXYGENASE"/>
    <property type="match status" value="1"/>
</dbReference>
<keyword evidence="7" id="KW-1185">Reference proteome</keyword>
<evidence type="ECO:0000313" key="7">
    <source>
        <dbReference type="Proteomes" id="UP001143304"/>
    </source>
</evidence>
<evidence type="ECO:0000313" key="6">
    <source>
        <dbReference type="EMBL" id="MCX2978859.1"/>
    </source>
</evidence>
<keyword evidence="6" id="KW-0223">Dioxygenase</keyword>
<sequence>MTGVFAPVAEEITETDLRITGTLPVELNGRYFRNGANPRVRASSDWFLGEGMIHGVELKNGKATWYRNRYVRTPLLEKDEIVAEHIVVPGNSLANTHVISHAGKILALQEMQPPIEVTKNLETVGMYTFRGRLQSNMTAHPKICPVTGEMMFFGYGLLPPFLTYHRVSAEGELVQSEVVDVQAATMVHDFLITRNHVVFMDLPMLWDLEKLSGTDIPVSFDESYGARLGVMPRNGSNKDIKWFDIDPCYIYHTLNAYEIGSKIIVRAPRMVGYASVGMDHPPVPRLHEWTLNLDSQTCTEHQLDDLGVDFPTVPDAHIGRDHRYGYAAQLAQDGVPLVLGFHKYDFQTGSRSSHMLNNHRLGSEPSFVAAENAVSEDDGYLISYVYDPTEAKSELVIFNASQLSDDPLARIHLPARVPAGFHGSWIPDPA</sequence>
<evidence type="ECO:0000256" key="4">
    <source>
        <dbReference type="ARBA" id="ARBA00023002"/>
    </source>
</evidence>
<dbReference type="GO" id="GO:0051213">
    <property type="term" value="F:dioxygenase activity"/>
    <property type="evidence" value="ECO:0007669"/>
    <property type="project" value="UniProtKB-KW"/>
</dbReference>
<comment type="caution">
    <text evidence="6">The sequence shown here is derived from an EMBL/GenBank/DDBJ whole genome shotgun (WGS) entry which is preliminary data.</text>
</comment>
<keyword evidence="3" id="KW-0479">Metal-binding</keyword>
<organism evidence="6 7">
    <name type="scientific">Candidatus Marimicrobium litorale</name>
    <dbReference type="NCBI Taxonomy" id="2518991"/>
    <lineage>
        <taxon>Bacteria</taxon>
        <taxon>Pseudomonadati</taxon>
        <taxon>Pseudomonadota</taxon>
        <taxon>Gammaproteobacteria</taxon>
        <taxon>Cellvibrionales</taxon>
        <taxon>Halieaceae</taxon>
        <taxon>Marimicrobium</taxon>
    </lineage>
</organism>
<proteinExistence type="inferred from homology"/>
<accession>A0ABT3T9Y3</accession>
<evidence type="ECO:0000256" key="5">
    <source>
        <dbReference type="ARBA" id="ARBA00023004"/>
    </source>
</evidence>
<comment type="cofactor">
    <cofactor evidence="1">
        <name>Fe(2+)</name>
        <dbReference type="ChEBI" id="CHEBI:29033"/>
    </cofactor>
</comment>
<evidence type="ECO:0000256" key="2">
    <source>
        <dbReference type="ARBA" id="ARBA00006787"/>
    </source>
</evidence>
<dbReference type="PANTHER" id="PTHR10543:SF89">
    <property type="entry name" value="CAROTENOID 9,10(9',10')-CLEAVAGE DIOXYGENASE 1"/>
    <property type="match status" value="1"/>
</dbReference>
<gene>
    <name evidence="6" type="ORF">EYC82_15980</name>
</gene>
<dbReference type="InterPro" id="IPR004294">
    <property type="entry name" value="Carotenoid_Oase"/>
</dbReference>
<name>A0ABT3T9Y3_9GAMM</name>
<keyword evidence="4" id="KW-0560">Oxidoreductase</keyword>
<evidence type="ECO:0000256" key="3">
    <source>
        <dbReference type="ARBA" id="ARBA00022723"/>
    </source>
</evidence>
<dbReference type="EMBL" id="SHNO01000001">
    <property type="protein sequence ID" value="MCX2978859.1"/>
    <property type="molecule type" value="Genomic_DNA"/>
</dbReference>
<keyword evidence="5" id="KW-0408">Iron</keyword>
<dbReference type="Pfam" id="PF03055">
    <property type="entry name" value="RPE65"/>
    <property type="match status" value="1"/>
</dbReference>
<reference evidence="6" key="1">
    <citation type="submission" date="2019-02" db="EMBL/GenBank/DDBJ databases">
        <authorList>
            <person name="Li S.-H."/>
        </authorList>
    </citation>
    <scope>NUCLEOTIDE SEQUENCE</scope>
    <source>
        <strain evidence="6">IMCC11814</strain>
    </source>
</reference>
<dbReference type="Proteomes" id="UP001143304">
    <property type="component" value="Unassembled WGS sequence"/>
</dbReference>
<comment type="similarity">
    <text evidence="2">Belongs to the carotenoid oxygenase family.</text>
</comment>